<evidence type="ECO:0000256" key="1">
    <source>
        <dbReference type="SAM" id="MobiDB-lite"/>
    </source>
</evidence>
<dbReference type="InterPro" id="IPR026276">
    <property type="entry name" value="Baseplate_GpP"/>
</dbReference>
<evidence type="ECO:0000313" key="4">
    <source>
        <dbReference type="EMBL" id="MBC1186401.1"/>
    </source>
</evidence>
<dbReference type="Pfam" id="PF22255">
    <property type="entry name" value="Gp44-like_2nd"/>
    <property type="match status" value="1"/>
</dbReference>
<evidence type="ECO:0000259" key="3">
    <source>
        <dbReference type="Pfam" id="PF22255"/>
    </source>
</evidence>
<dbReference type="Gene3D" id="2.30.300.10">
    <property type="entry name" value="Baseplate protein-like domain - beta roll fold"/>
    <property type="match status" value="1"/>
</dbReference>
<evidence type="ECO:0000313" key="5">
    <source>
        <dbReference type="Proteomes" id="UP000607331"/>
    </source>
</evidence>
<dbReference type="InterPro" id="IPR053981">
    <property type="entry name" value="Gp44/GpP-like_2nd"/>
</dbReference>
<evidence type="ECO:0000259" key="2">
    <source>
        <dbReference type="Pfam" id="PF21683"/>
    </source>
</evidence>
<comment type="caution">
    <text evidence="4">The sequence shown here is derived from an EMBL/GenBank/DDBJ whole genome shotgun (WGS) entry which is preliminary data.</text>
</comment>
<keyword evidence="5" id="KW-1185">Reference proteome</keyword>
<dbReference type="InterPro" id="IPR023399">
    <property type="entry name" value="Baseplate-like_2-layer_sand"/>
</dbReference>
<feature type="region of interest" description="Disordered" evidence="1">
    <location>
        <begin position="342"/>
        <end position="377"/>
    </location>
</feature>
<dbReference type="RefSeq" id="WP_185668082.1">
    <property type="nucleotide sequence ID" value="NZ_JABBJF010000009.1"/>
</dbReference>
<dbReference type="EMBL" id="JABBJF010000009">
    <property type="protein sequence ID" value="MBC1186401.1"/>
    <property type="molecule type" value="Genomic_DNA"/>
</dbReference>
<gene>
    <name evidence="4" type="ORF">HII27_11830</name>
</gene>
<dbReference type="Pfam" id="PF21683">
    <property type="entry name" value="GpP-like_1st"/>
    <property type="match status" value="1"/>
</dbReference>
<feature type="compositionally biased region" description="Basic and acidic residues" evidence="1">
    <location>
        <begin position="345"/>
        <end position="360"/>
    </location>
</feature>
<feature type="domain" description="Baseplate hub protein gp44-like N-terminal" evidence="2">
    <location>
        <begin position="4"/>
        <end position="88"/>
    </location>
</feature>
<dbReference type="PIRSF" id="PIRSF004440">
    <property type="entry name" value="GpP"/>
    <property type="match status" value="1"/>
</dbReference>
<sequence>MMADVELRTAGKIFAGWTTININRSIESLSGYFELGVNVQPETDLSSLSPGQPFTLTINGQTVITGYLDGRRRNMTADSMSITISGRDKTADLIDCAAIYQGRQWKGRTLEQIARDLCGPYKVTVRWELTDSESSAPFPSFTLDYSETVYEALGRASRARGVLMTSNAAGELVFTRADETQTDKLILGENLIEMEFEEDDRDRFSDYIVAGHGRASGKAGDDQSAKNIASQKAEVKDSDITRYRPTIILADSKTDSKGASGRATREMRRRLAKSRTFEAKVDGWLRRDGSLWMPNLLVDIDASRFSITTGPLLVSKVVLALDDRTGIMTTLTLTPRDGWLVPIEPDSKTKKSRKSEDKSGVDALAEEYYRKHPEKRP</sequence>
<accession>A0ABR6RTD6</accession>
<dbReference type="Gene3D" id="3.30.1920.10">
    <property type="entry name" value="Baseplate protein-like domains - 2 layer sandwich fold"/>
    <property type="match status" value="1"/>
</dbReference>
<name>A0ABR6RTD6_9ENTR</name>
<reference evidence="4 5" key="1">
    <citation type="submission" date="2020-04" db="EMBL/GenBank/DDBJ databases">
        <title>The draft genome of Kluyvera sichuanensis strain SCKS090646.</title>
        <authorList>
            <person name="Wei L."/>
            <person name="Liu L."/>
            <person name="Feng Y."/>
            <person name="Zong Z."/>
        </authorList>
    </citation>
    <scope>NUCLEOTIDE SEQUENCE [LARGE SCALE GENOMIC DNA]</scope>
    <source>
        <strain evidence="4 5">090646</strain>
    </source>
</reference>
<feature type="compositionally biased region" description="Basic and acidic residues" evidence="1">
    <location>
        <begin position="367"/>
        <end position="377"/>
    </location>
</feature>
<organism evidence="4 5">
    <name type="scientific">Kluyvera sichuanensis</name>
    <dbReference type="NCBI Taxonomy" id="2725494"/>
    <lineage>
        <taxon>Bacteria</taxon>
        <taxon>Pseudomonadati</taxon>
        <taxon>Pseudomonadota</taxon>
        <taxon>Gammaproteobacteria</taxon>
        <taxon>Enterobacterales</taxon>
        <taxon>Enterobacteriaceae</taxon>
        <taxon>Kluyvera</taxon>
    </lineage>
</organism>
<dbReference type="InterPro" id="IPR049354">
    <property type="entry name" value="GpP-like_N"/>
</dbReference>
<dbReference type="Proteomes" id="UP000607331">
    <property type="component" value="Unassembled WGS sequence"/>
</dbReference>
<feature type="domain" description="Baseplate hub protein gp44/GpP-like second" evidence="3">
    <location>
        <begin position="90"/>
        <end position="176"/>
    </location>
</feature>
<protein>
    <submittedName>
        <fullName evidence="4">Baseplate protein</fullName>
    </submittedName>
</protein>
<dbReference type="SUPFAM" id="SSF69279">
    <property type="entry name" value="Phage tail proteins"/>
    <property type="match status" value="2"/>
</dbReference>
<dbReference type="Gene3D" id="3.55.50.10">
    <property type="entry name" value="Baseplate protein-like domains"/>
    <property type="match status" value="1"/>
</dbReference>
<proteinExistence type="predicted"/>